<comment type="caution">
    <text evidence="1">The sequence shown here is derived from an EMBL/GenBank/DDBJ whole genome shotgun (WGS) entry which is preliminary data.</text>
</comment>
<dbReference type="Proteomes" id="UP001530315">
    <property type="component" value="Unassembled WGS sequence"/>
</dbReference>
<accession>A0ABD3MZ73</accession>
<reference evidence="1 2" key="1">
    <citation type="submission" date="2024-10" db="EMBL/GenBank/DDBJ databases">
        <title>Updated reference genomes for cyclostephanoid diatoms.</title>
        <authorList>
            <person name="Roberts W.R."/>
            <person name="Alverson A.J."/>
        </authorList>
    </citation>
    <scope>NUCLEOTIDE SEQUENCE [LARGE SCALE GENOMIC DNA]</scope>
    <source>
        <strain evidence="1 2">AJA276-08</strain>
    </source>
</reference>
<dbReference type="AlphaFoldDB" id="A0ABD3MZ73"/>
<organism evidence="1 2">
    <name type="scientific">Stephanodiscus triporus</name>
    <dbReference type="NCBI Taxonomy" id="2934178"/>
    <lineage>
        <taxon>Eukaryota</taxon>
        <taxon>Sar</taxon>
        <taxon>Stramenopiles</taxon>
        <taxon>Ochrophyta</taxon>
        <taxon>Bacillariophyta</taxon>
        <taxon>Coscinodiscophyceae</taxon>
        <taxon>Thalassiosirophycidae</taxon>
        <taxon>Stephanodiscales</taxon>
        <taxon>Stephanodiscaceae</taxon>
        <taxon>Stephanodiscus</taxon>
    </lineage>
</organism>
<protein>
    <submittedName>
        <fullName evidence="1">Uncharacterized protein</fullName>
    </submittedName>
</protein>
<gene>
    <name evidence="1" type="ORF">ACHAW5_007971</name>
</gene>
<name>A0ABD3MZ73_9STRA</name>
<sequence length="447" mass="49896">MVLVDITTNSAIGKHDYRVVRPDARRLNLTNTRARSRYIAHLEAQMVIHWLPERLSACGQAITSFPTAASNKALMQKLDTQTEEMQRGSEARCRQLFSTAMPFSEPVRTYHYRRRAYQGLLNVLEKRTRNASNAYRDALHCGIPSPQLLDAAQCRDGVEACARHLQSLKRQLVGLQKVHLRDSYIRAQECRDEDKCKDILRIIGREEQKSMWRRINRVLDKPSLGAIPFVQRVENGVVVDITDTDEMNREIQSFTEKQFDLSMSAPITMSSLRAHLGFLSNTDFANSLLAGDAHIPWDIDDSRGFGSRIISPISGVVIDFLGEIYVDDTDLIVTHPDLDNPTAVLERLHSSAEAWTAALNSTGGAINPDKSRWILASYEWVNGIWHYGQQPAAAMTIPLPDGSRAPISNGDVTTAEKSLGVWSGIDGNDSKHIEENVTGKMTGGSTK</sequence>
<evidence type="ECO:0000313" key="1">
    <source>
        <dbReference type="EMBL" id="KAL3768308.1"/>
    </source>
</evidence>
<keyword evidence="2" id="KW-1185">Reference proteome</keyword>
<dbReference type="EMBL" id="JALLAZ020001681">
    <property type="protein sequence ID" value="KAL3768308.1"/>
    <property type="molecule type" value="Genomic_DNA"/>
</dbReference>
<proteinExistence type="predicted"/>
<evidence type="ECO:0000313" key="2">
    <source>
        <dbReference type="Proteomes" id="UP001530315"/>
    </source>
</evidence>